<organism evidence="1 2">
    <name type="scientific">Ameiurus melas</name>
    <name type="common">Black bullhead</name>
    <name type="synonym">Silurus melas</name>
    <dbReference type="NCBI Taxonomy" id="219545"/>
    <lineage>
        <taxon>Eukaryota</taxon>
        <taxon>Metazoa</taxon>
        <taxon>Chordata</taxon>
        <taxon>Craniata</taxon>
        <taxon>Vertebrata</taxon>
        <taxon>Euteleostomi</taxon>
        <taxon>Actinopterygii</taxon>
        <taxon>Neopterygii</taxon>
        <taxon>Teleostei</taxon>
        <taxon>Ostariophysi</taxon>
        <taxon>Siluriformes</taxon>
        <taxon>Ictaluridae</taxon>
        <taxon>Ameiurus</taxon>
    </lineage>
</organism>
<dbReference type="InterPro" id="IPR036691">
    <property type="entry name" value="Endo/exonu/phosph_ase_sf"/>
</dbReference>
<dbReference type="EMBL" id="JAAGNN010000007">
    <property type="protein sequence ID" value="KAF4087388.1"/>
    <property type="molecule type" value="Genomic_DNA"/>
</dbReference>
<gene>
    <name evidence="1" type="ORF">AMELA_G00094960</name>
</gene>
<sequence length="129" mass="14771">DHHRLHCPWVSQVFHSNFNSKARGVAILIDKRLQFSSTNVIADVNGRYIIVAGTLMQRQVLLVNVYAPNFDDVEFANRLLSNLPFLNTHLLIFGGDLNCVFDPNLDRSNPRTQNRSAMSKTFSDFMYQN</sequence>
<evidence type="ECO:0000313" key="2">
    <source>
        <dbReference type="Proteomes" id="UP000593565"/>
    </source>
</evidence>
<keyword evidence="2" id="KW-1185">Reference proteome</keyword>
<dbReference type="SUPFAM" id="SSF56219">
    <property type="entry name" value="DNase I-like"/>
    <property type="match status" value="1"/>
</dbReference>
<proteinExistence type="predicted"/>
<evidence type="ECO:0000313" key="1">
    <source>
        <dbReference type="EMBL" id="KAF4087388.1"/>
    </source>
</evidence>
<dbReference type="Proteomes" id="UP000593565">
    <property type="component" value="Unassembled WGS sequence"/>
</dbReference>
<protein>
    <recommendedName>
        <fullName evidence="3">Reverse transcriptase</fullName>
    </recommendedName>
</protein>
<comment type="caution">
    <text evidence="1">The sequence shown here is derived from an EMBL/GenBank/DDBJ whole genome shotgun (WGS) entry which is preliminary data.</text>
</comment>
<evidence type="ECO:0008006" key="3">
    <source>
        <dbReference type="Google" id="ProtNLM"/>
    </source>
</evidence>
<name>A0A7J6B129_AMEME</name>
<feature type="non-terminal residue" evidence="1">
    <location>
        <position position="129"/>
    </location>
</feature>
<dbReference type="Gene3D" id="3.60.10.10">
    <property type="entry name" value="Endonuclease/exonuclease/phosphatase"/>
    <property type="match status" value="1"/>
</dbReference>
<reference evidence="1 2" key="1">
    <citation type="submission" date="2020-02" db="EMBL/GenBank/DDBJ databases">
        <title>A chromosome-scale genome assembly of the black bullhead catfish (Ameiurus melas).</title>
        <authorList>
            <person name="Wen M."/>
            <person name="Zham M."/>
            <person name="Cabau C."/>
            <person name="Klopp C."/>
            <person name="Donnadieu C."/>
            <person name="Roques C."/>
            <person name="Bouchez O."/>
            <person name="Lampietro C."/>
            <person name="Jouanno E."/>
            <person name="Herpin A."/>
            <person name="Louis A."/>
            <person name="Berthelot C."/>
            <person name="Parey E."/>
            <person name="Roest-Crollius H."/>
            <person name="Braasch I."/>
            <person name="Postlethwait J."/>
            <person name="Robinson-Rechavi M."/>
            <person name="Echchiki A."/>
            <person name="Begum T."/>
            <person name="Montfort J."/>
            <person name="Schartl M."/>
            <person name="Bobe J."/>
            <person name="Guiguen Y."/>
        </authorList>
    </citation>
    <scope>NUCLEOTIDE SEQUENCE [LARGE SCALE GENOMIC DNA]</scope>
    <source>
        <strain evidence="1">M_S1</strain>
        <tissue evidence="1">Blood</tissue>
    </source>
</reference>
<accession>A0A7J6B129</accession>
<feature type="non-terminal residue" evidence="1">
    <location>
        <position position="1"/>
    </location>
</feature>
<dbReference type="AlphaFoldDB" id="A0A7J6B129"/>